<protein>
    <submittedName>
        <fullName evidence="1">Uncharacterized protein</fullName>
    </submittedName>
</protein>
<dbReference type="EMBL" id="CM055103">
    <property type="protein sequence ID" value="KAJ7536286.1"/>
    <property type="molecule type" value="Genomic_DNA"/>
</dbReference>
<proteinExistence type="predicted"/>
<comment type="caution">
    <text evidence="1">The sequence shown here is derived from an EMBL/GenBank/DDBJ whole genome shotgun (WGS) entry which is preliminary data.</text>
</comment>
<accession>A0ACC2C2R4</accession>
<name>A0ACC2C2R4_DIPCM</name>
<dbReference type="Proteomes" id="UP001162992">
    <property type="component" value="Chromosome 12"/>
</dbReference>
<keyword evidence="2" id="KW-1185">Reference proteome</keyword>
<gene>
    <name evidence="1" type="ORF">O6H91_12G063300</name>
</gene>
<sequence>MAAECYQRAWEMLEELLTFAMFVRLRVVVSIAKTMSVFLPHQTPSSVITSMLDLSNPFPGKEKACKKGAGFGLSGSKTNKPLIDSAPINGIGRALSQTLELVNDTPASSRKYGFVRGVADKLLCRNTANGSEALVEVSRLALKKGFSRTLCLLVQFLDRRQGQLQTEALSWPWRILKWHSLGGTTFPLSSVPFLGSIWNLLAVLVQSSPESRPVSYDSLTVEDEDVAEKLVQELLWMAEKLKQCSAIEDAMEFCCFFS</sequence>
<reference evidence="2" key="1">
    <citation type="journal article" date="2024" name="Proc. Natl. Acad. Sci. U.S.A.">
        <title>Extraordinary preservation of gene collinearity over three hundred million years revealed in homosporous lycophytes.</title>
        <authorList>
            <person name="Li C."/>
            <person name="Wickell D."/>
            <person name="Kuo L.Y."/>
            <person name="Chen X."/>
            <person name="Nie B."/>
            <person name="Liao X."/>
            <person name="Peng D."/>
            <person name="Ji J."/>
            <person name="Jenkins J."/>
            <person name="Williams M."/>
            <person name="Shu S."/>
            <person name="Plott C."/>
            <person name="Barry K."/>
            <person name="Rajasekar S."/>
            <person name="Grimwood J."/>
            <person name="Han X."/>
            <person name="Sun S."/>
            <person name="Hou Z."/>
            <person name="He W."/>
            <person name="Dai G."/>
            <person name="Sun C."/>
            <person name="Schmutz J."/>
            <person name="Leebens-Mack J.H."/>
            <person name="Li F.W."/>
            <person name="Wang L."/>
        </authorList>
    </citation>
    <scope>NUCLEOTIDE SEQUENCE [LARGE SCALE GENOMIC DNA]</scope>
    <source>
        <strain evidence="2">cv. PW_Plant_1</strain>
    </source>
</reference>
<evidence type="ECO:0000313" key="1">
    <source>
        <dbReference type="EMBL" id="KAJ7536286.1"/>
    </source>
</evidence>
<evidence type="ECO:0000313" key="2">
    <source>
        <dbReference type="Proteomes" id="UP001162992"/>
    </source>
</evidence>
<organism evidence="1 2">
    <name type="scientific">Diphasiastrum complanatum</name>
    <name type="common">Issler's clubmoss</name>
    <name type="synonym">Lycopodium complanatum</name>
    <dbReference type="NCBI Taxonomy" id="34168"/>
    <lineage>
        <taxon>Eukaryota</taxon>
        <taxon>Viridiplantae</taxon>
        <taxon>Streptophyta</taxon>
        <taxon>Embryophyta</taxon>
        <taxon>Tracheophyta</taxon>
        <taxon>Lycopodiopsida</taxon>
        <taxon>Lycopodiales</taxon>
        <taxon>Lycopodiaceae</taxon>
        <taxon>Lycopodioideae</taxon>
        <taxon>Diphasiastrum</taxon>
    </lineage>
</organism>